<proteinExistence type="predicted"/>
<dbReference type="AlphaFoldDB" id="A0A2P7YBV9"/>
<organism evidence="2 3">
    <name type="scientific">Elsinoe australis</name>
    <dbReference type="NCBI Taxonomy" id="40998"/>
    <lineage>
        <taxon>Eukaryota</taxon>
        <taxon>Fungi</taxon>
        <taxon>Dikarya</taxon>
        <taxon>Ascomycota</taxon>
        <taxon>Pezizomycotina</taxon>
        <taxon>Dothideomycetes</taxon>
        <taxon>Dothideomycetidae</taxon>
        <taxon>Myriangiales</taxon>
        <taxon>Elsinoaceae</taxon>
        <taxon>Elsinoe</taxon>
    </lineage>
</organism>
<evidence type="ECO:0000313" key="3">
    <source>
        <dbReference type="Proteomes" id="UP000243723"/>
    </source>
</evidence>
<reference evidence="2 3" key="1">
    <citation type="submission" date="2017-05" db="EMBL/GenBank/DDBJ databases">
        <title>Draft genome sequence of Elsinoe australis.</title>
        <authorList>
            <person name="Cheng Q."/>
        </authorList>
    </citation>
    <scope>NUCLEOTIDE SEQUENCE [LARGE SCALE GENOMIC DNA]</scope>
    <source>
        <strain evidence="2 3">NL1</strain>
    </source>
</reference>
<dbReference type="OrthoDB" id="5428081at2759"/>
<comment type="caution">
    <text evidence="2">The sequence shown here is derived from an EMBL/GenBank/DDBJ whole genome shotgun (WGS) entry which is preliminary data.</text>
</comment>
<evidence type="ECO:0000256" key="1">
    <source>
        <dbReference type="SAM" id="Coils"/>
    </source>
</evidence>
<dbReference type="EMBL" id="NHZQ01000448">
    <property type="protein sequence ID" value="PSK33454.1"/>
    <property type="molecule type" value="Genomic_DNA"/>
</dbReference>
<protein>
    <submittedName>
        <fullName evidence="2">Uncharacterized protein</fullName>
    </submittedName>
</protein>
<keyword evidence="1" id="KW-0175">Coiled coil</keyword>
<feature type="coiled-coil region" evidence="1">
    <location>
        <begin position="53"/>
        <end position="87"/>
    </location>
</feature>
<dbReference type="Proteomes" id="UP000243723">
    <property type="component" value="Unassembled WGS sequence"/>
</dbReference>
<sequence>MAAQSSAARRWIMTLGVTAITVSGAYAGANLAVDTDAKKERRAVLEAGPAEQIRALEVRKAKLVSQRGDLEKKLDEIMKRQETKKQESGG</sequence>
<evidence type="ECO:0000313" key="2">
    <source>
        <dbReference type="EMBL" id="PSK33454.1"/>
    </source>
</evidence>
<name>A0A2P7YBV9_9PEZI</name>
<keyword evidence="3" id="KW-1185">Reference proteome</keyword>
<accession>A0A2P7YBV9</accession>
<gene>
    <name evidence="2" type="ORF">B9Z65_7341</name>
</gene>